<comment type="caution">
    <text evidence="1">The sequence shown here is derived from an EMBL/GenBank/DDBJ whole genome shotgun (WGS) entry which is preliminary data.</text>
</comment>
<name>A0A8H7DJ42_9AGAR</name>
<organism evidence="1 2">
    <name type="scientific">Mycena sanguinolenta</name>
    <dbReference type="NCBI Taxonomy" id="230812"/>
    <lineage>
        <taxon>Eukaryota</taxon>
        <taxon>Fungi</taxon>
        <taxon>Dikarya</taxon>
        <taxon>Basidiomycota</taxon>
        <taxon>Agaricomycotina</taxon>
        <taxon>Agaricomycetes</taxon>
        <taxon>Agaricomycetidae</taxon>
        <taxon>Agaricales</taxon>
        <taxon>Marasmiineae</taxon>
        <taxon>Mycenaceae</taxon>
        <taxon>Mycena</taxon>
    </lineage>
</organism>
<dbReference type="Proteomes" id="UP000623467">
    <property type="component" value="Unassembled WGS sequence"/>
</dbReference>
<sequence>MSTRQGLKFLAGQNTAATIVESLGLRQYHEICYLEFSVTRSISISTSATANIGSVVTCASEDLFEDIVEVASLPKALTYMEHPWYMISLSANSFTGEVMEDGWTRFQGHDIFSTYYAEISLKFSSLENIHAIWLGQANHIFSTLQISSNLQDHGAATISPNTITAETLD</sequence>
<proteinExistence type="predicted"/>
<dbReference type="EMBL" id="JACAZH010000002">
    <property type="protein sequence ID" value="KAF7374158.1"/>
    <property type="molecule type" value="Genomic_DNA"/>
</dbReference>
<gene>
    <name evidence="1" type="ORF">MSAN_00297500</name>
</gene>
<keyword evidence="2" id="KW-1185">Reference proteome</keyword>
<accession>A0A8H7DJ42</accession>
<protein>
    <submittedName>
        <fullName evidence="1">Uncharacterized protein</fullName>
    </submittedName>
</protein>
<evidence type="ECO:0000313" key="2">
    <source>
        <dbReference type="Proteomes" id="UP000623467"/>
    </source>
</evidence>
<dbReference type="OrthoDB" id="3063557at2759"/>
<reference evidence="1" key="1">
    <citation type="submission" date="2020-05" db="EMBL/GenBank/DDBJ databases">
        <title>Mycena genomes resolve the evolution of fungal bioluminescence.</title>
        <authorList>
            <person name="Tsai I.J."/>
        </authorList>
    </citation>
    <scope>NUCLEOTIDE SEQUENCE</scope>
    <source>
        <strain evidence="1">160909Yilan</strain>
    </source>
</reference>
<evidence type="ECO:0000313" key="1">
    <source>
        <dbReference type="EMBL" id="KAF7374158.1"/>
    </source>
</evidence>
<dbReference type="AlphaFoldDB" id="A0A8H7DJ42"/>